<dbReference type="Pfam" id="PF03227">
    <property type="entry name" value="GILT"/>
    <property type="match status" value="1"/>
</dbReference>
<evidence type="ECO:0000256" key="2">
    <source>
        <dbReference type="ARBA" id="ARBA00005679"/>
    </source>
</evidence>
<evidence type="ECO:0000256" key="4">
    <source>
        <dbReference type="ARBA" id="ARBA00022729"/>
    </source>
</evidence>
<keyword evidence="5" id="KW-0325">Glycoprotein</keyword>
<organism evidence="7 8">
    <name type="scientific">Cinara cedri</name>
    <dbReference type="NCBI Taxonomy" id="506608"/>
    <lineage>
        <taxon>Eukaryota</taxon>
        <taxon>Metazoa</taxon>
        <taxon>Ecdysozoa</taxon>
        <taxon>Arthropoda</taxon>
        <taxon>Hexapoda</taxon>
        <taxon>Insecta</taxon>
        <taxon>Pterygota</taxon>
        <taxon>Neoptera</taxon>
        <taxon>Paraneoptera</taxon>
        <taxon>Hemiptera</taxon>
        <taxon>Sternorrhyncha</taxon>
        <taxon>Aphidomorpha</taxon>
        <taxon>Aphidoidea</taxon>
        <taxon>Aphididae</taxon>
        <taxon>Lachninae</taxon>
        <taxon>Cinara</taxon>
    </lineage>
</organism>
<sequence>MESRSRNYSYAVLVLVAFALGNLATASASDPEPTTTVIPVTNGNTSLPAVPTVVVTSPQANSENVKTSPVTNNDTTLLPIDIYYEGLCKDSVNFMEQQFLPVYNKLSAYVEVNFIPFSQGQFNETTGNTTIHCKRNGECDADKVHACAIKYIQKKDDLVKFIVCALNEGYKNKPNPISVDTCGNQSGVNASIVDSIKTCVSNYTEYLPLLKDDYNKAITEHVTTVPRIVFNKTYTNETENLAESHFLNAVCSVIKNKPEACKDINSGSETIVAGILPILISVYYLIRMF</sequence>
<reference evidence="7 8" key="1">
    <citation type="submission" date="2019-08" db="EMBL/GenBank/DDBJ databases">
        <authorList>
            <person name="Alioto T."/>
            <person name="Alioto T."/>
            <person name="Gomez Garrido J."/>
        </authorList>
    </citation>
    <scope>NUCLEOTIDE SEQUENCE [LARGE SCALE GENOMIC DNA]</scope>
</reference>
<evidence type="ECO:0000256" key="3">
    <source>
        <dbReference type="ARBA" id="ARBA00022525"/>
    </source>
</evidence>
<proteinExistence type="inferred from homology"/>
<keyword evidence="3" id="KW-0964">Secreted</keyword>
<dbReference type="EMBL" id="CABPRJ010000476">
    <property type="protein sequence ID" value="VVC27676.1"/>
    <property type="molecule type" value="Genomic_DNA"/>
</dbReference>
<dbReference type="GO" id="GO:0005576">
    <property type="term" value="C:extracellular region"/>
    <property type="evidence" value="ECO:0007669"/>
    <property type="project" value="UniProtKB-SubCell"/>
</dbReference>
<comment type="similarity">
    <text evidence="2">Belongs to the GILT family.</text>
</comment>
<accession>A0A5E4MEI9</accession>
<gene>
    <name evidence="7" type="ORF">CINCED_3A005064</name>
</gene>
<dbReference type="PANTHER" id="PTHR13234">
    <property type="entry name" value="GAMMA-INTERFERON INDUCIBLE LYSOSOMAL THIOL REDUCTASE GILT"/>
    <property type="match status" value="1"/>
</dbReference>
<feature type="signal peptide" evidence="6">
    <location>
        <begin position="1"/>
        <end position="28"/>
    </location>
</feature>
<evidence type="ECO:0000256" key="6">
    <source>
        <dbReference type="SAM" id="SignalP"/>
    </source>
</evidence>
<evidence type="ECO:0000256" key="1">
    <source>
        <dbReference type="ARBA" id="ARBA00004613"/>
    </source>
</evidence>
<dbReference type="GO" id="GO:0016671">
    <property type="term" value="F:oxidoreductase activity, acting on a sulfur group of donors, disulfide as acceptor"/>
    <property type="evidence" value="ECO:0007669"/>
    <property type="project" value="InterPro"/>
</dbReference>
<feature type="chain" id="PRO_5022869968" evidence="6">
    <location>
        <begin position="29"/>
        <end position="289"/>
    </location>
</feature>
<dbReference type="OrthoDB" id="958254at2759"/>
<dbReference type="InterPro" id="IPR004911">
    <property type="entry name" value="Interferon-induced_GILT"/>
</dbReference>
<dbReference type="PANTHER" id="PTHR13234:SF8">
    <property type="entry name" value="GAMMA-INTERFERON-INDUCIBLE LYSOSOMAL THIOL REDUCTASE"/>
    <property type="match status" value="1"/>
</dbReference>
<evidence type="ECO:0000313" key="7">
    <source>
        <dbReference type="EMBL" id="VVC27676.1"/>
    </source>
</evidence>
<evidence type="ECO:0000256" key="5">
    <source>
        <dbReference type="ARBA" id="ARBA00023180"/>
    </source>
</evidence>
<name>A0A5E4MEI9_9HEMI</name>
<dbReference type="AlphaFoldDB" id="A0A5E4MEI9"/>
<comment type="subcellular location">
    <subcellularLocation>
        <location evidence="1">Secreted</location>
    </subcellularLocation>
</comment>
<keyword evidence="4 6" id="KW-0732">Signal</keyword>
<protein>
    <submittedName>
        <fullName evidence="7">Gamma interferon inducible lysosomal thiol reductase GILT</fullName>
    </submittedName>
</protein>
<keyword evidence="8" id="KW-1185">Reference proteome</keyword>
<evidence type="ECO:0000313" key="8">
    <source>
        <dbReference type="Proteomes" id="UP000325440"/>
    </source>
</evidence>
<dbReference type="Proteomes" id="UP000325440">
    <property type="component" value="Unassembled WGS sequence"/>
</dbReference>